<dbReference type="InterPro" id="IPR051541">
    <property type="entry name" value="PTS_SugarTrans_NitroReg"/>
</dbReference>
<evidence type="ECO:0000313" key="2">
    <source>
        <dbReference type="EMBL" id="RMA79447.1"/>
    </source>
</evidence>
<dbReference type="PROSITE" id="PS51094">
    <property type="entry name" value="PTS_EIIA_TYPE_2"/>
    <property type="match status" value="1"/>
</dbReference>
<comment type="caution">
    <text evidence="2">The sequence shown here is derived from an EMBL/GenBank/DDBJ whole genome shotgun (WGS) entry which is preliminary data.</text>
</comment>
<evidence type="ECO:0000313" key="3">
    <source>
        <dbReference type="Proteomes" id="UP000267187"/>
    </source>
</evidence>
<dbReference type="CDD" id="cd00211">
    <property type="entry name" value="PTS_IIA_fru"/>
    <property type="match status" value="1"/>
</dbReference>
<evidence type="ECO:0000259" key="1">
    <source>
        <dbReference type="PROSITE" id="PS51094"/>
    </source>
</evidence>
<dbReference type="EMBL" id="REFJ01000004">
    <property type="protein sequence ID" value="RMA79447.1"/>
    <property type="molecule type" value="Genomic_DNA"/>
</dbReference>
<dbReference type="AlphaFoldDB" id="A0A3M0A480"/>
<keyword evidence="2" id="KW-0808">Transferase</keyword>
<dbReference type="GO" id="GO:0030295">
    <property type="term" value="F:protein kinase activator activity"/>
    <property type="evidence" value="ECO:0007669"/>
    <property type="project" value="TreeGrafter"/>
</dbReference>
<reference evidence="2 3" key="1">
    <citation type="submission" date="2018-10" db="EMBL/GenBank/DDBJ databases">
        <title>Genomic Encyclopedia of Type Strains, Phase IV (KMG-IV): sequencing the most valuable type-strain genomes for metagenomic binning, comparative biology and taxonomic classification.</title>
        <authorList>
            <person name="Goeker M."/>
        </authorList>
    </citation>
    <scope>NUCLEOTIDE SEQUENCE [LARGE SCALE GENOMIC DNA]</scope>
    <source>
        <strain evidence="2 3">DSM 25080</strain>
    </source>
</reference>
<dbReference type="OrthoDB" id="95460at2"/>
<dbReference type="GO" id="GO:0008982">
    <property type="term" value="F:protein-N(PI)-phosphohistidine-sugar phosphotransferase activity"/>
    <property type="evidence" value="ECO:0007669"/>
    <property type="project" value="InterPro"/>
</dbReference>
<accession>A0A3M0A480</accession>
<keyword evidence="3" id="KW-1185">Reference proteome</keyword>
<dbReference type="InterPro" id="IPR016152">
    <property type="entry name" value="PTrfase/Anion_transptr"/>
</dbReference>
<dbReference type="InterPro" id="IPR006320">
    <property type="entry name" value="PTS_Nitro_regul"/>
</dbReference>
<feature type="domain" description="PTS EIIA type-2" evidence="1">
    <location>
        <begin position="5"/>
        <end position="146"/>
    </location>
</feature>
<dbReference type="RefSeq" id="WP_121877203.1">
    <property type="nucleotide sequence ID" value="NZ_REFJ01000004.1"/>
</dbReference>
<dbReference type="PANTHER" id="PTHR47738:SF1">
    <property type="entry name" value="NITROGEN REGULATORY PROTEIN"/>
    <property type="match status" value="1"/>
</dbReference>
<organism evidence="2 3">
    <name type="scientific">Umboniibacter marinipuniceus</name>
    <dbReference type="NCBI Taxonomy" id="569599"/>
    <lineage>
        <taxon>Bacteria</taxon>
        <taxon>Pseudomonadati</taxon>
        <taxon>Pseudomonadota</taxon>
        <taxon>Gammaproteobacteria</taxon>
        <taxon>Cellvibrionales</taxon>
        <taxon>Cellvibrionaceae</taxon>
        <taxon>Umboniibacter</taxon>
    </lineage>
</organism>
<dbReference type="NCBIfam" id="TIGR01419">
    <property type="entry name" value="nitro_reg_IIA"/>
    <property type="match status" value="1"/>
</dbReference>
<gene>
    <name evidence="2" type="ORF">DFR27_1888</name>
</gene>
<proteinExistence type="predicted"/>
<name>A0A3M0A480_9GAMM</name>
<sequence length="146" mass="15872">MELAQLLTPDTTRASARVGSKKTCLELIAEIVSESMGIHDTELFKALFERERLGSTGLGNGIAIPHCRIPGCPEVIGVLLTLENPIDFDAHDGQPVDVVCALIVPQEATEDHLQALSAIAERFNDSRFIEQLRQSTSASELYELVG</sequence>
<dbReference type="SUPFAM" id="SSF55804">
    <property type="entry name" value="Phoshotransferase/anion transport protein"/>
    <property type="match status" value="1"/>
</dbReference>
<protein>
    <submittedName>
        <fullName evidence="2">Phosphotransferase IIA-like nitrogen-regulatory protein PtsN</fullName>
    </submittedName>
</protein>
<dbReference type="InterPro" id="IPR002178">
    <property type="entry name" value="PTS_EIIA_type-2_dom"/>
</dbReference>
<dbReference type="Pfam" id="PF00359">
    <property type="entry name" value="PTS_EIIA_2"/>
    <property type="match status" value="1"/>
</dbReference>
<dbReference type="Proteomes" id="UP000267187">
    <property type="component" value="Unassembled WGS sequence"/>
</dbReference>
<dbReference type="PANTHER" id="PTHR47738">
    <property type="entry name" value="PTS SYSTEM FRUCTOSE-LIKE EIIA COMPONENT-RELATED"/>
    <property type="match status" value="1"/>
</dbReference>
<dbReference type="GO" id="GO:0009401">
    <property type="term" value="P:phosphoenolpyruvate-dependent sugar phosphotransferase system"/>
    <property type="evidence" value="ECO:0007669"/>
    <property type="project" value="InterPro"/>
</dbReference>
<dbReference type="Gene3D" id="3.40.930.10">
    <property type="entry name" value="Mannitol-specific EII, Chain A"/>
    <property type="match status" value="1"/>
</dbReference>